<gene>
    <name evidence="3" type="ordered locus">NFA_7780</name>
</gene>
<name>Q5Z1R8_NOCFA</name>
<protein>
    <recommendedName>
        <fullName evidence="2">Putative restriction endonuclease domain-containing protein</fullName>
    </recommendedName>
</protein>
<feature type="region of interest" description="Disordered" evidence="1">
    <location>
        <begin position="1"/>
        <end position="21"/>
    </location>
</feature>
<dbReference type="AlphaFoldDB" id="Q5Z1R8"/>
<accession>Q5Z1R8</accession>
<dbReference type="InterPro" id="IPR008538">
    <property type="entry name" value="Uma2"/>
</dbReference>
<reference evidence="3 4" key="1">
    <citation type="journal article" date="2004" name="Proc. Natl. Acad. Sci. U.S.A.">
        <title>The complete genomic sequence of Nocardia farcinica IFM 10152.</title>
        <authorList>
            <person name="Ishikawa J."/>
            <person name="Yamashita A."/>
            <person name="Mikami Y."/>
            <person name="Hoshino Y."/>
            <person name="Kurita H."/>
            <person name="Hotta K."/>
            <person name="Shiba T."/>
            <person name="Hattori M."/>
        </authorList>
    </citation>
    <scope>NUCLEOTIDE SEQUENCE [LARGE SCALE GENOMIC DNA]</scope>
    <source>
        <strain evidence="3 4">IFM 10152</strain>
    </source>
</reference>
<dbReference type="EMBL" id="AP006618">
    <property type="protein sequence ID" value="BAD55623.1"/>
    <property type="molecule type" value="Genomic_DNA"/>
</dbReference>
<organism evidence="3 4">
    <name type="scientific">Nocardia farcinica (strain IFM 10152)</name>
    <dbReference type="NCBI Taxonomy" id="247156"/>
    <lineage>
        <taxon>Bacteria</taxon>
        <taxon>Bacillati</taxon>
        <taxon>Actinomycetota</taxon>
        <taxon>Actinomycetes</taxon>
        <taxon>Mycobacteriales</taxon>
        <taxon>Nocardiaceae</taxon>
        <taxon>Nocardia</taxon>
    </lineage>
</organism>
<dbReference type="eggNOG" id="COG4636">
    <property type="taxonomic scope" value="Bacteria"/>
</dbReference>
<proteinExistence type="predicted"/>
<feature type="compositionally biased region" description="Basic and acidic residues" evidence="1">
    <location>
        <begin position="1"/>
        <end position="13"/>
    </location>
</feature>
<dbReference type="CDD" id="cd06260">
    <property type="entry name" value="DUF820-like"/>
    <property type="match status" value="1"/>
</dbReference>
<feature type="domain" description="Putative restriction endonuclease" evidence="2">
    <location>
        <begin position="33"/>
        <end position="172"/>
    </location>
</feature>
<dbReference type="Gene3D" id="3.90.1570.10">
    <property type="entry name" value="tt1808, chain A"/>
    <property type="match status" value="1"/>
</dbReference>
<dbReference type="Proteomes" id="UP000006820">
    <property type="component" value="Chromosome"/>
</dbReference>
<dbReference type="SUPFAM" id="SSF52980">
    <property type="entry name" value="Restriction endonuclease-like"/>
    <property type="match status" value="1"/>
</dbReference>
<evidence type="ECO:0000313" key="4">
    <source>
        <dbReference type="Proteomes" id="UP000006820"/>
    </source>
</evidence>
<evidence type="ECO:0000256" key="1">
    <source>
        <dbReference type="SAM" id="MobiDB-lite"/>
    </source>
</evidence>
<dbReference type="HOGENOM" id="CLU_076312_4_0_11"/>
<dbReference type="STRING" id="247156.NFA_7780"/>
<evidence type="ECO:0000313" key="3">
    <source>
        <dbReference type="EMBL" id="BAD55623.1"/>
    </source>
</evidence>
<dbReference type="KEGG" id="nfa:NFA_7780"/>
<dbReference type="InterPro" id="IPR011335">
    <property type="entry name" value="Restrct_endonuc-II-like"/>
</dbReference>
<evidence type="ECO:0000259" key="2">
    <source>
        <dbReference type="Pfam" id="PF05685"/>
    </source>
</evidence>
<keyword evidence="4" id="KW-1185">Reference proteome</keyword>
<dbReference type="Pfam" id="PF05685">
    <property type="entry name" value="Uma2"/>
    <property type="match status" value="1"/>
</dbReference>
<dbReference type="InterPro" id="IPR012296">
    <property type="entry name" value="Nuclease_put_TT1808"/>
</dbReference>
<sequence length="233" mass="26688">MPSRAWGDRHSDYDGPMPCSQSGPPDLPEYLTWDELDQLPDEIARRIELWNGRVVWLWRGPAEHQAFTFALTAALKRCTKEAHTHRPDECWRADFETNVFFGPTGKNDFVTPDFLVYRCPDAPYQDIRATDVLIVGAVHSPSNTPSDIEDKKARYAKAQIPWYWEVVLDRERSAIRYVHAYALEAGHGRLPAGVRPLYPANYLLVGRWPADATPGIDLDVPFPIRIPWSELEF</sequence>